<dbReference type="InterPro" id="IPR014922">
    <property type="entry name" value="YdhG-like"/>
</dbReference>
<proteinExistence type="predicted"/>
<feature type="domain" description="YdhG-like" evidence="1">
    <location>
        <begin position="20"/>
        <end position="113"/>
    </location>
</feature>
<dbReference type="Proteomes" id="UP000631300">
    <property type="component" value="Unassembled WGS sequence"/>
</dbReference>
<dbReference type="Gene3D" id="3.90.1150.200">
    <property type="match status" value="1"/>
</dbReference>
<comment type="caution">
    <text evidence="2">The sequence shown here is derived from an EMBL/GenBank/DDBJ whole genome shotgun (WGS) entry which is preliminary data.</text>
</comment>
<reference evidence="2" key="1">
    <citation type="journal article" date="2014" name="Int. J. Syst. Evol. Microbiol.">
        <title>Complete genome sequence of Corynebacterium casei LMG S-19264T (=DSM 44701T), isolated from a smear-ripened cheese.</title>
        <authorList>
            <consortium name="US DOE Joint Genome Institute (JGI-PGF)"/>
            <person name="Walter F."/>
            <person name="Albersmeier A."/>
            <person name="Kalinowski J."/>
            <person name="Ruckert C."/>
        </authorList>
    </citation>
    <scope>NUCLEOTIDE SEQUENCE</scope>
    <source>
        <strain evidence="2">KCTC 22164</strain>
    </source>
</reference>
<organism evidence="2 3">
    <name type="scientific">Alteromonas halophila</name>
    <dbReference type="NCBI Taxonomy" id="516698"/>
    <lineage>
        <taxon>Bacteria</taxon>
        <taxon>Pseudomonadati</taxon>
        <taxon>Pseudomonadota</taxon>
        <taxon>Gammaproteobacteria</taxon>
        <taxon>Alteromonadales</taxon>
        <taxon>Alteromonadaceae</taxon>
        <taxon>Alteromonas/Salinimonas group</taxon>
        <taxon>Alteromonas</taxon>
    </lineage>
</organism>
<sequence length="125" mass="13980">MQYDVSTPADYIKALDGDWRKEKLLLLRQLILHQDSAIDESINYKMLCYTLHQKGLFHLNAQKGYVSLYCGNTEKVDPQGALLAGLKTGKGCIRFTKRTDIAATQIEAFIARATARVKEGKDVGC</sequence>
<keyword evidence="3" id="KW-1185">Reference proteome</keyword>
<dbReference type="AlphaFoldDB" id="A0A918MWI0"/>
<dbReference type="RefSeq" id="WP_189403613.1">
    <property type="nucleotide sequence ID" value="NZ_BMXP01000001.1"/>
</dbReference>
<evidence type="ECO:0000313" key="3">
    <source>
        <dbReference type="Proteomes" id="UP000631300"/>
    </source>
</evidence>
<name>A0A918MWI0_9ALTE</name>
<dbReference type="EMBL" id="BMXP01000001">
    <property type="protein sequence ID" value="GGW76374.1"/>
    <property type="molecule type" value="Genomic_DNA"/>
</dbReference>
<dbReference type="Pfam" id="PF08818">
    <property type="entry name" value="DUF1801"/>
    <property type="match status" value="1"/>
</dbReference>
<protein>
    <recommendedName>
        <fullName evidence="1">YdhG-like domain-containing protein</fullName>
    </recommendedName>
</protein>
<dbReference type="SUPFAM" id="SSF159888">
    <property type="entry name" value="YdhG-like"/>
    <property type="match status" value="1"/>
</dbReference>
<reference evidence="2" key="2">
    <citation type="submission" date="2020-09" db="EMBL/GenBank/DDBJ databases">
        <authorList>
            <person name="Sun Q."/>
            <person name="Kim S."/>
        </authorList>
    </citation>
    <scope>NUCLEOTIDE SEQUENCE</scope>
    <source>
        <strain evidence="2">KCTC 22164</strain>
    </source>
</reference>
<evidence type="ECO:0000259" key="1">
    <source>
        <dbReference type="Pfam" id="PF08818"/>
    </source>
</evidence>
<gene>
    <name evidence="2" type="ORF">GCM10007391_06230</name>
</gene>
<evidence type="ECO:0000313" key="2">
    <source>
        <dbReference type="EMBL" id="GGW76374.1"/>
    </source>
</evidence>
<accession>A0A918MWI0</accession>